<evidence type="ECO:0000256" key="1">
    <source>
        <dbReference type="SAM" id="Phobius"/>
    </source>
</evidence>
<dbReference type="SUPFAM" id="SSF49299">
    <property type="entry name" value="PKD domain"/>
    <property type="match status" value="4"/>
</dbReference>
<dbReference type="InterPro" id="IPR035986">
    <property type="entry name" value="PKD_dom_sf"/>
</dbReference>
<dbReference type="CDD" id="cd00146">
    <property type="entry name" value="PKD"/>
    <property type="match status" value="3"/>
</dbReference>
<dbReference type="PANTHER" id="PTHR35580:SF1">
    <property type="entry name" value="PHYTASE-LIKE DOMAIN-CONTAINING PROTEIN"/>
    <property type="match status" value="1"/>
</dbReference>
<evidence type="ECO:0000313" key="4">
    <source>
        <dbReference type="Proteomes" id="UP000239872"/>
    </source>
</evidence>
<dbReference type="InterPro" id="IPR000601">
    <property type="entry name" value="PKD_dom"/>
</dbReference>
<dbReference type="InterPro" id="IPR026444">
    <property type="entry name" value="Secre_tail"/>
</dbReference>
<evidence type="ECO:0000313" key="3">
    <source>
        <dbReference type="EMBL" id="PQJ12286.1"/>
    </source>
</evidence>
<dbReference type="InterPro" id="IPR022409">
    <property type="entry name" value="PKD/Chitinase_dom"/>
</dbReference>
<dbReference type="AlphaFoldDB" id="A0A2S7T0J9"/>
<dbReference type="PROSITE" id="PS50093">
    <property type="entry name" value="PKD"/>
    <property type="match status" value="4"/>
</dbReference>
<feature type="domain" description="PKD" evidence="2">
    <location>
        <begin position="618"/>
        <end position="666"/>
    </location>
</feature>
<dbReference type="InterPro" id="IPR052918">
    <property type="entry name" value="Motility_Chemotaxis_Reg"/>
</dbReference>
<keyword evidence="1" id="KW-0812">Transmembrane</keyword>
<gene>
    <name evidence="3" type="ORF">CJD36_000570</name>
</gene>
<organism evidence="3 4">
    <name type="scientific">Flavipsychrobacter stenotrophus</name>
    <dbReference type="NCBI Taxonomy" id="2077091"/>
    <lineage>
        <taxon>Bacteria</taxon>
        <taxon>Pseudomonadati</taxon>
        <taxon>Bacteroidota</taxon>
        <taxon>Chitinophagia</taxon>
        <taxon>Chitinophagales</taxon>
        <taxon>Chitinophagaceae</taxon>
        <taxon>Flavipsychrobacter</taxon>
    </lineage>
</organism>
<proteinExistence type="predicted"/>
<feature type="domain" description="PKD" evidence="2">
    <location>
        <begin position="761"/>
        <end position="819"/>
    </location>
</feature>
<feature type="domain" description="PKD" evidence="2">
    <location>
        <begin position="526"/>
        <end position="586"/>
    </location>
</feature>
<name>A0A2S7T0J9_9BACT</name>
<protein>
    <recommendedName>
        <fullName evidence="2">PKD domain-containing protein</fullName>
    </recommendedName>
</protein>
<dbReference type="InterPro" id="IPR013783">
    <property type="entry name" value="Ig-like_fold"/>
</dbReference>
<dbReference type="Pfam" id="PF18911">
    <property type="entry name" value="PKD_4"/>
    <property type="match status" value="3"/>
</dbReference>
<dbReference type="Gene3D" id="2.60.40.10">
    <property type="entry name" value="Immunoglobulins"/>
    <property type="match status" value="4"/>
</dbReference>
<keyword evidence="1" id="KW-1133">Transmembrane helix</keyword>
<feature type="transmembrane region" description="Helical" evidence="1">
    <location>
        <begin position="43"/>
        <end position="60"/>
    </location>
</feature>
<evidence type="ECO:0000259" key="2">
    <source>
        <dbReference type="PROSITE" id="PS50093"/>
    </source>
</evidence>
<accession>A0A2S7T0J9</accession>
<dbReference type="Pfam" id="PF18962">
    <property type="entry name" value="Por_Secre_tail"/>
    <property type="match status" value="1"/>
</dbReference>
<dbReference type="PANTHER" id="PTHR35580">
    <property type="entry name" value="CELL SURFACE GLYCOPROTEIN (S-LAYER PROTEIN)-LIKE PROTEIN"/>
    <property type="match status" value="1"/>
</dbReference>
<sequence length="909" mass="96572">MRKYRLYTPFIIWQKKGEIKAETPPHQIIEYIYDVSMKRHFQFFLYFLLIVLSNTVAYAQQYQWVKTGGTNFTMPPGYSNESSYFTTTDPNGNVYSVNIVANTAIYADTFYRSSGYGSNNNALLTSYDCLGNMRWAKLIGASAVPYILGLTADSIGHVYICGTFTHGILRIGYDTTIPNSTSNQVAAVIQFDTSGHLNWLRWVGPNTAANYYASGIALGTLALDGQQNAHFLKLFRAGSQITPTVLSVSGHYDLAYDASGTLLTATQIQLDTMWKIHSAAIDRYSGKLYACGFPSGYAPGAGGNFVAAFDINRNMVWTDSMHDVTIPGAGGFSGIVCDNNGHLYLSATGTGMLTYRGDTVRNPVLWGGATSFVVKTDTFGNPFWITGYAASTGVNWFESITPIRGSKVAIAGVMAGIVVSGNDTMASYSGEGQNSFFSILDTGGYVHSIEQIHGNAFYDHAYTISSDKVGNLFIGGYFSSDIWGGSLPHITSVGGNTDFCVVKYGVSCGCTAMPLAAFTHSGNPFVTFTYSGTVTGIDSVRWYFGDGGTATSYSTTHNYTTPGTYIVSVSIYSACGNDIRFATIVVPCVAAPVTAFTSSGTSAIRNFTYTGTTAGIDSVSWNFGDGGHGVGLTPSHTYLAAGTYNVCATAYNPCGNHTICHTVNITCTAAIAPAFTHTGFGPINFTYTGTTAALDSVVWHYGDGGHGAGLASAHTYISAGIYTACALTYSQCGVDSVCDTITLPCVSAPIASFTSSGSPAVTFTYTGTTAGMDSLTWDFGDGLTDTGTAPSHTYTTTDTFHVCVIVYTPCGSDTVCTDVIATGVGINDPANALTHISIYPTPTADLLNISGITTTTRYRLFSLTGTTLQDGTLQTGNNTLNVSNLPPGVYLLQFSNDNGARTTARVIKQ</sequence>
<keyword evidence="1" id="KW-0472">Membrane</keyword>
<dbReference type="SMART" id="SM00089">
    <property type="entry name" value="PKD"/>
    <property type="match status" value="3"/>
</dbReference>
<keyword evidence="4" id="KW-1185">Reference proteome</keyword>
<dbReference type="NCBIfam" id="TIGR04183">
    <property type="entry name" value="Por_Secre_tail"/>
    <property type="match status" value="1"/>
</dbReference>
<comment type="caution">
    <text evidence="3">The sequence shown here is derived from an EMBL/GenBank/DDBJ whole genome shotgun (WGS) entry which is preliminary data.</text>
</comment>
<dbReference type="Proteomes" id="UP000239872">
    <property type="component" value="Unassembled WGS sequence"/>
</dbReference>
<reference evidence="3 4" key="1">
    <citation type="submission" date="2018-01" db="EMBL/GenBank/DDBJ databases">
        <title>A novel member of the phylum Bacteroidetes isolated from glacier ice.</title>
        <authorList>
            <person name="Liu Q."/>
            <person name="Xin Y.-H."/>
        </authorList>
    </citation>
    <scope>NUCLEOTIDE SEQUENCE [LARGE SCALE GENOMIC DNA]</scope>
    <source>
        <strain evidence="3 4">RB1R16</strain>
    </source>
</reference>
<dbReference type="EMBL" id="PPSL01000001">
    <property type="protein sequence ID" value="PQJ12286.1"/>
    <property type="molecule type" value="Genomic_DNA"/>
</dbReference>
<feature type="domain" description="PKD" evidence="2">
    <location>
        <begin position="683"/>
        <end position="723"/>
    </location>
</feature>